<comment type="caution">
    <text evidence="2">The sequence shown here is derived from an EMBL/GenBank/DDBJ whole genome shotgun (WGS) entry which is preliminary data.</text>
</comment>
<keyword evidence="3" id="KW-1185">Reference proteome</keyword>
<feature type="compositionally biased region" description="Basic residues" evidence="1">
    <location>
        <begin position="42"/>
        <end position="51"/>
    </location>
</feature>
<evidence type="ECO:0000313" key="3">
    <source>
        <dbReference type="Proteomes" id="UP000813385"/>
    </source>
</evidence>
<name>A0A8K0TBG8_9PEZI</name>
<gene>
    <name evidence="2" type="ORF">B0T11DRAFT_131135</name>
</gene>
<sequence>MIINVPSQPGLPRRNTRPNHAQAGPEQAQGRVTRPRGGNGRAHPRRRRRTDRAHPEDSEDPSAGSLPPLISGVVAQGEFGSQSQSQSQAGLVRPSRHGEAGGHADRAKGSNGRAGGPTWYVLVGLSLFRCIMGGLDAQRRALEATWEVSGSRPLASEDRIGRGGRGMGSPGSGEALCSSLGLGRGGAETDDGGDRVALEEGEGTEGRGQRAEG</sequence>
<accession>A0A8K0TBG8</accession>
<feature type="compositionally biased region" description="Basic and acidic residues" evidence="1">
    <location>
        <begin position="96"/>
        <end position="108"/>
    </location>
</feature>
<evidence type="ECO:0000313" key="2">
    <source>
        <dbReference type="EMBL" id="KAH7349439.1"/>
    </source>
</evidence>
<feature type="region of interest" description="Disordered" evidence="1">
    <location>
        <begin position="149"/>
        <end position="213"/>
    </location>
</feature>
<feature type="region of interest" description="Disordered" evidence="1">
    <location>
        <begin position="1"/>
        <end position="116"/>
    </location>
</feature>
<protein>
    <submittedName>
        <fullName evidence="2">Uncharacterized protein</fullName>
    </submittedName>
</protein>
<reference evidence="2" key="1">
    <citation type="journal article" date="2021" name="Nat. Commun.">
        <title>Genetic determinants of endophytism in the Arabidopsis root mycobiome.</title>
        <authorList>
            <person name="Mesny F."/>
            <person name="Miyauchi S."/>
            <person name="Thiergart T."/>
            <person name="Pickel B."/>
            <person name="Atanasova L."/>
            <person name="Karlsson M."/>
            <person name="Huettel B."/>
            <person name="Barry K.W."/>
            <person name="Haridas S."/>
            <person name="Chen C."/>
            <person name="Bauer D."/>
            <person name="Andreopoulos W."/>
            <person name="Pangilinan J."/>
            <person name="LaButti K."/>
            <person name="Riley R."/>
            <person name="Lipzen A."/>
            <person name="Clum A."/>
            <person name="Drula E."/>
            <person name="Henrissat B."/>
            <person name="Kohler A."/>
            <person name="Grigoriev I.V."/>
            <person name="Martin F.M."/>
            <person name="Hacquard S."/>
        </authorList>
    </citation>
    <scope>NUCLEOTIDE SEQUENCE</scope>
    <source>
        <strain evidence="2">MPI-CAGE-AT-0016</strain>
    </source>
</reference>
<dbReference type="AlphaFoldDB" id="A0A8K0TBG8"/>
<proteinExistence type="predicted"/>
<evidence type="ECO:0000256" key="1">
    <source>
        <dbReference type="SAM" id="MobiDB-lite"/>
    </source>
</evidence>
<dbReference type="Proteomes" id="UP000813385">
    <property type="component" value="Unassembled WGS sequence"/>
</dbReference>
<feature type="compositionally biased region" description="Basic and acidic residues" evidence="1">
    <location>
        <begin position="192"/>
        <end position="213"/>
    </location>
</feature>
<dbReference type="EMBL" id="JAGPXD010000006">
    <property type="protein sequence ID" value="KAH7349439.1"/>
    <property type="molecule type" value="Genomic_DNA"/>
</dbReference>
<organism evidence="2 3">
    <name type="scientific">Plectosphaerella cucumerina</name>
    <dbReference type="NCBI Taxonomy" id="40658"/>
    <lineage>
        <taxon>Eukaryota</taxon>
        <taxon>Fungi</taxon>
        <taxon>Dikarya</taxon>
        <taxon>Ascomycota</taxon>
        <taxon>Pezizomycotina</taxon>
        <taxon>Sordariomycetes</taxon>
        <taxon>Hypocreomycetidae</taxon>
        <taxon>Glomerellales</taxon>
        <taxon>Plectosphaerellaceae</taxon>
        <taxon>Plectosphaerella</taxon>
    </lineage>
</organism>